<evidence type="ECO:0000313" key="2">
    <source>
        <dbReference type="EMBL" id="EAR98908.3"/>
    </source>
</evidence>
<dbReference type="RefSeq" id="XP_001019153.3">
    <property type="nucleotide sequence ID" value="XM_001019153.3"/>
</dbReference>
<dbReference type="Gene3D" id="2.10.220.10">
    <property type="entry name" value="Hormone Receptor, Insulin-like Growth Factor Receptor 1, Chain A, domain 2"/>
    <property type="match status" value="2"/>
</dbReference>
<gene>
    <name evidence="2" type="ORF">TTHERM_00256980</name>
</gene>
<reference evidence="3" key="1">
    <citation type="journal article" date="2006" name="PLoS Biol.">
        <title>Macronuclear genome sequence of the ciliate Tetrahymena thermophila, a model eukaryote.</title>
        <authorList>
            <person name="Eisen J.A."/>
            <person name="Coyne R.S."/>
            <person name="Wu M."/>
            <person name="Wu D."/>
            <person name="Thiagarajan M."/>
            <person name="Wortman J.R."/>
            <person name="Badger J.H."/>
            <person name="Ren Q."/>
            <person name="Amedeo P."/>
            <person name="Jones K.M."/>
            <person name="Tallon L.J."/>
            <person name="Delcher A.L."/>
            <person name="Salzberg S.L."/>
            <person name="Silva J.C."/>
            <person name="Haas B.J."/>
            <person name="Majoros W.H."/>
            <person name="Farzad M."/>
            <person name="Carlton J.M."/>
            <person name="Smith R.K. Jr."/>
            <person name="Garg J."/>
            <person name="Pearlman R.E."/>
            <person name="Karrer K.M."/>
            <person name="Sun L."/>
            <person name="Manning G."/>
            <person name="Elde N.C."/>
            <person name="Turkewitz A.P."/>
            <person name="Asai D.J."/>
            <person name="Wilkes D.E."/>
            <person name="Wang Y."/>
            <person name="Cai H."/>
            <person name="Collins K."/>
            <person name="Stewart B.A."/>
            <person name="Lee S.R."/>
            <person name="Wilamowska K."/>
            <person name="Weinberg Z."/>
            <person name="Ruzzo W.L."/>
            <person name="Wloga D."/>
            <person name="Gaertig J."/>
            <person name="Frankel J."/>
            <person name="Tsao C.-C."/>
            <person name="Gorovsky M.A."/>
            <person name="Keeling P.J."/>
            <person name="Waller R.F."/>
            <person name="Patron N.J."/>
            <person name="Cherry J.M."/>
            <person name="Stover N.A."/>
            <person name="Krieger C.J."/>
            <person name="del Toro C."/>
            <person name="Ryder H.F."/>
            <person name="Williamson S.C."/>
            <person name="Barbeau R.A."/>
            <person name="Hamilton E.P."/>
            <person name="Orias E."/>
        </authorList>
    </citation>
    <scope>NUCLEOTIDE SEQUENCE [LARGE SCALE GENOMIC DNA]</scope>
    <source>
        <strain evidence="3">SB210</strain>
    </source>
</reference>
<feature type="signal peptide" evidence="1">
    <location>
        <begin position="1"/>
        <end position="23"/>
    </location>
</feature>
<dbReference type="InParanoid" id="Q23QI0"/>
<dbReference type="AlphaFoldDB" id="Q23QI0"/>
<accession>Q23QI0</accession>
<keyword evidence="3" id="KW-1185">Reference proteome</keyword>
<keyword evidence="1" id="KW-0732">Signal</keyword>
<evidence type="ECO:0000256" key="1">
    <source>
        <dbReference type="SAM" id="SignalP"/>
    </source>
</evidence>
<organism evidence="2 3">
    <name type="scientific">Tetrahymena thermophila (strain SB210)</name>
    <dbReference type="NCBI Taxonomy" id="312017"/>
    <lineage>
        <taxon>Eukaryota</taxon>
        <taxon>Sar</taxon>
        <taxon>Alveolata</taxon>
        <taxon>Ciliophora</taxon>
        <taxon>Intramacronucleata</taxon>
        <taxon>Oligohymenophorea</taxon>
        <taxon>Hymenostomatida</taxon>
        <taxon>Tetrahymenina</taxon>
        <taxon>Tetrahymenidae</taxon>
        <taxon>Tetrahymena</taxon>
    </lineage>
</organism>
<dbReference type="CDD" id="cd00064">
    <property type="entry name" value="FU"/>
    <property type="match status" value="3"/>
</dbReference>
<dbReference type="Proteomes" id="UP000009168">
    <property type="component" value="Unassembled WGS sequence"/>
</dbReference>
<dbReference type="OrthoDB" id="300641at2759"/>
<dbReference type="HOGENOM" id="CLU_417078_0_0_1"/>
<evidence type="ECO:0000313" key="3">
    <source>
        <dbReference type="Proteomes" id="UP000009168"/>
    </source>
</evidence>
<proteinExistence type="predicted"/>
<dbReference type="SMART" id="SM00261">
    <property type="entry name" value="FU"/>
    <property type="match status" value="4"/>
</dbReference>
<feature type="chain" id="PRO_5004201980" evidence="1">
    <location>
        <begin position="24"/>
        <end position="584"/>
    </location>
</feature>
<sequence>MKYSLQLNILFSSLFALISFTQAEEVLIAEEFKAYQFSSNDVVGWNQKTVKLCEQTSFQDFSKGNMFGVFAKETPNLQKIYQNLPPHWSLSVRVDVLLYKSVDNEKVNVVLDGTTYKTYQKDKYDGVKICLGSTSYNDQLYFFQKNITHTNSQLNLQFTSNFDQDNSDEGFGIKNLSVRVDTCHPSCATCSGPSQNQCQSCPNKGTLQNGACTCPSMGIAHNYQCLNQCPQGFQPDSTNSFCVETFCNPSKCSKCDSNGQSCSQCANGYYQFRKGCVQQCPSFAPQQGQTCQDPSKSTPNGDYLLIGLNSNNFGESEIAALGLQLSNFNQATFGNCGSVQLLGGPFIGGKGSQILKTFQNIKPHFQVRFGFQYYQIDSWDSEGFKVYVDTNQIDEIKQDQAGGKDNLCGSNSWKDNFYSYSKSIQHNSQSLEIKLNATFDEDYFNESFGIRELFVIVDYCPPGCASCDSNQCFKCFDGYQKSGTKCVNTCADDEFSLNKVCNKCDSTCKSCKDTAQFCTSCNSGRYLYQNQCLEKCPDNYFNNSLNNMCSQCSIGDCPLCLPPGYSSSCKNCSGLKIISNKCPK</sequence>
<name>Q23QI0_TETTS</name>
<protein>
    <submittedName>
        <fullName evidence="2">Zinc finger lsd1 subclass family protein</fullName>
    </submittedName>
</protein>
<dbReference type="PANTHER" id="PTHR39767">
    <property type="entry name" value="CALCIUM/CALMODULIN-BINDING MEMBRANE PROTEIN PCM4-RELATED"/>
    <property type="match status" value="1"/>
</dbReference>
<dbReference type="GeneID" id="7825883"/>
<dbReference type="eggNOG" id="KOG3525">
    <property type="taxonomic scope" value="Eukaryota"/>
</dbReference>
<dbReference type="InterPro" id="IPR009030">
    <property type="entry name" value="Growth_fac_rcpt_cys_sf"/>
</dbReference>
<dbReference type="EMBL" id="GG662647">
    <property type="protein sequence ID" value="EAR98908.3"/>
    <property type="molecule type" value="Genomic_DNA"/>
</dbReference>
<dbReference type="PANTHER" id="PTHR39767:SF2">
    <property type="entry name" value="CHROMOSOME UNDETERMINED SCAFFOLD_1, WHOLE GENOME SHOTGUN SEQUENCE"/>
    <property type="match status" value="1"/>
</dbReference>
<dbReference type="KEGG" id="tet:TTHERM_00256980"/>
<dbReference type="InterPro" id="IPR006212">
    <property type="entry name" value="Furin_repeat"/>
</dbReference>
<dbReference type="SUPFAM" id="SSF57184">
    <property type="entry name" value="Growth factor receptor domain"/>
    <property type="match status" value="2"/>
</dbReference>